<keyword evidence="11" id="KW-1185">Reference proteome</keyword>
<keyword evidence="5 8" id="KW-0378">Hydrolase</keyword>
<accession>A0A433XZ20</accession>
<feature type="domain" description="Beta galactosidase small chain/" evidence="9">
    <location>
        <begin position="776"/>
        <end position="1048"/>
    </location>
</feature>
<organism evidence="10 11">
    <name type="scientific">Paenibacillus anaericanus</name>
    <dbReference type="NCBI Taxonomy" id="170367"/>
    <lineage>
        <taxon>Bacteria</taxon>
        <taxon>Bacillati</taxon>
        <taxon>Bacillota</taxon>
        <taxon>Bacilli</taxon>
        <taxon>Bacillales</taxon>
        <taxon>Paenibacillaceae</taxon>
        <taxon>Paenibacillus</taxon>
    </lineage>
</organism>
<dbReference type="RefSeq" id="WP_127194831.1">
    <property type="nucleotide sequence ID" value="NZ_RZNY01000038.1"/>
</dbReference>
<dbReference type="EC" id="3.2.1.23" evidence="3 8"/>
<dbReference type="InterPro" id="IPR013783">
    <property type="entry name" value="Ig-like_fold"/>
</dbReference>
<dbReference type="PANTHER" id="PTHR46323:SF2">
    <property type="entry name" value="BETA-GALACTOSIDASE"/>
    <property type="match status" value="1"/>
</dbReference>
<dbReference type="SUPFAM" id="SSF51445">
    <property type="entry name" value="(Trans)glycosidases"/>
    <property type="match status" value="1"/>
</dbReference>
<dbReference type="Gene3D" id="3.20.20.80">
    <property type="entry name" value="Glycosidases"/>
    <property type="match status" value="1"/>
</dbReference>
<comment type="similarity">
    <text evidence="2 8">Belongs to the glycosyl hydrolase 2 family.</text>
</comment>
<evidence type="ECO:0000256" key="6">
    <source>
        <dbReference type="ARBA" id="ARBA00023295"/>
    </source>
</evidence>
<evidence type="ECO:0000256" key="7">
    <source>
        <dbReference type="ARBA" id="ARBA00032230"/>
    </source>
</evidence>
<dbReference type="PROSITE" id="PS00719">
    <property type="entry name" value="GLYCOSYL_HYDROL_F2_1"/>
    <property type="match status" value="1"/>
</dbReference>
<dbReference type="GO" id="GO:0030246">
    <property type="term" value="F:carbohydrate binding"/>
    <property type="evidence" value="ECO:0007669"/>
    <property type="project" value="InterPro"/>
</dbReference>
<dbReference type="InterPro" id="IPR017853">
    <property type="entry name" value="GH"/>
</dbReference>
<reference evidence="10 11" key="1">
    <citation type="submission" date="2018-12" db="EMBL/GenBank/DDBJ databases">
        <authorList>
            <person name="Sun L."/>
            <person name="Chen Z."/>
        </authorList>
    </citation>
    <scope>NUCLEOTIDE SEQUENCE [LARGE SCALE GENOMIC DNA]</scope>
    <source>
        <strain evidence="10 11">DSM 15890</strain>
    </source>
</reference>
<dbReference type="InterPro" id="IPR004199">
    <property type="entry name" value="B-gal_small/dom_5"/>
</dbReference>
<dbReference type="InterPro" id="IPR023230">
    <property type="entry name" value="Glyco_hydro_2_CS"/>
</dbReference>
<dbReference type="Pfam" id="PF16353">
    <property type="entry name" value="LacZ_4"/>
    <property type="match status" value="1"/>
</dbReference>
<dbReference type="SUPFAM" id="SSF49303">
    <property type="entry name" value="beta-Galactosidase/glucuronidase domain"/>
    <property type="match status" value="2"/>
</dbReference>
<dbReference type="SUPFAM" id="SSF49785">
    <property type="entry name" value="Galactose-binding domain-like"/>
    <property type="match status" value="1"/>
</dbReference>
<evidence type="ECO:0000256" key="4">
    <source>
        <dbReference type="ARBA" id="ARBA00013303"/>
    </source>
</evidence>
<evidence type="ECO:0000256" key="1">
    <source>
        <dbReference type="ARBA" id="ARBA00001412"/>
    </source>
</evidence>
<evidence type="ECO:0000313" key="10">
    <source>
        <dbReference type="EMBL" id="RUT40333.1"/>
    </source>
</evidence>
<sequence>MTQKFIYQPPQNGYPDWNNNPERFQLNRMEAHADIFPYANTEQAGSDIKENSPFFFSLNGEWKFNFAENPDQREKDFFKEEYDVSNWAEMPVPAHWQLHGYDYPHYTNIRYPWEGRENIKPPFAPTIYNPVGSYVKTFTVPTQWKEQPVYISFQGVESAFYVWVNGDLVGYSEDSFSPAEFDLTPYLRDGENKLAVEVYRWCDASWLEDQDFWRLSGIFREVYLFTTPEEHIYDLSVKTGLDDTLSKGQLSGNVTVTNYNGLSSGNIKILASLKDMDGNVIFGEKQVSQADLTGRDKVNLEFFEEIEDVHPWSAEYPYLYNLVIELVDEQNNVIETTGTRIGFRRFEIDSNGLMQLNGKRIVFKGTNRHEFSSRDGRAINKEEMIQDIVLMKQYNINAVRTSHYPNQPLWYKLCDEYGLYVIDEVNLETHGLWSYGQKGEGDTLPGSKPEWTENVLDRANSMYQRDKNHASIIVWSLGNESFGGENFIKMRDYFRSKDTTRLIHYEGTFNHREFDSASDIESHMYTSPAKVRDYALYSEGKVKPFILCEYSHAMGNSCGNLHKYTELFDEFPIIQGGFIWDWIDQALVTKNNEGVEYLAYGGDFGESPNDANYCGNGLIHADRSVSPKLHEVKACYQNVRFEAVDLEQGQVSVSNNFLFTNLDAYDWEWTIEKNGELIGEPHRASFEVLPGEKKIISFDITQPYKTEQADVVLLTISLQLHKDTKWAKAGHEIAYVQFQLPPRGQLEQSPVVIETHVVQNTSSINVELDHDRVVVSAAEGRVRAAFDSLSGDLVSYSSEGIEFIEQALAPQLWRAWTDNDRGNKLNERSAIWRTASETAKRTLKEVITENNKVIIKQTWALQTGSISLYEVVYGINEVGDIQIETVLRPGSPSLPEIPVVGAALSLAGQFNQMRWLGKGPFETYWDRSMSGKIGIHDSEVAGMYTPYLKPQECGNLTKVRSLEVTDEKGRGIRFSSDEGFECSVLPYTAEELESASHGYKLPESGRRSVVRINACQMGVGGDDSWGSWTHPEYTLFANRTYTHKFMMSIVR</sequence>
<dbReference type="Proteomes" id="UP000279446">
    <property type="component" value="Unassembled WGS sequence"/>
</dbReference>
<dbReference type="InterPro" id="IPR014718">
    <property type="entry name" value="GH-type_carb-bd"/>
</dbReference>
<dbReference type="Gene3D" id="2.60.40.10">
    <property type="entry name" value="Immunoglobulins"/>
    <property type="match status" value="2"/>
</dbReference>
<comment type="caution">
    <text evidence="10">The sequence shown here is derived from an EMBL/GenBank/DDBJ whole genome shotgun (WGS) entry which is preliminary data.</text>
</comment>
<dbReference type="Gene3D" id="2.70.98.10">
    <property type="match status" value="1"/>
</dbReference>
<dbReference type="EMBL" id="RZNY01000038">
    <property type="protein sequence ID" value="RUT40333.1"/>
    <property type="molecule type" value="Genomic_DNA"/>
</dbReference>
<dbReference type="AlphaFoldDB" id="A0A433XZ20"/>
<comment type="catalytic activity">
    <reaction evidence="1 8">
        <text>Hydrolysis of terminal non-reducing beta-D-galactose residues in beta-D-galactosides.</text>
        <dbReference type="EC" id="3.2.1.23"/>
    </reaction>
</comment>
<evidence type="ECO:0000259" key="9">
    <source>
        <dbReference type="SMART" id="SM01038"/>
    </source>
</evidence>
<dbReference type="InterPro" id="IPR006104">
    <property type="entry name" value="Glyco_hydro_2_N"/>
</dbReference>
<dbReference type="OrthoDB" id="9762066at2"/>
<evidence type="ECO:0000313" key="11">
    <source>
        <dbReference type="Proteomes" id="UP000279446"/>
    </source>
</evidence>
<dbReference type="GO" id="GO:0009341">
    <property type="term" value="C:beta-galactosidase complex"/>
    <property type="evidence" value="ECO:0007669"/>
    <property type="project" value="InterPro"/>
</dbReference>
<dbReference type="GO" id="GO:0005990">
    <property type="term" value="P:lactose catabolic process"/>
    <property type="evidence" value="ECO:0007669"/>
    <property type="project" value="TreeGrafter"/>
</dbReference>
<dbReference type="PANTHER" id="PTHR46323">
    <property type="entry name" value="BETA-GALACTOSIDASE"/>
    <property type="match status" value="1"/>
</dbReference>
<dbReference type="SMART" id="SM01038">
    <property type="entry name" value="Bgal_small_N"/>
    <property type="match status" value="1"/>
</dbReference>
<protein>
    <recommendedName>
        <fullName evidence="4 8">Beta-galactosidase</fullName>
        <ecNumber evidence="3 8">3.2.1.23</ecNumber>
    </recommendedName>
    <alternativeName>
        <fullName evidence="7 8">Lactase</fullName>
    </alternativeName>
</protein>
<name>A0A433XZ20_9BACL</name>
<dbReference type="Pfam" id="PF02929">
    <property type="entry name" value="Bgal_small_N"/>
    <property type="match status" value="1"/>
</dbReference>
<dbReference type="InterPro" id="IPR011013">
    <property type="entry name" value="Gal_mutarotase_sf_dom"/>
</dbReference>
<dbReference type="SUPFAM" id="SSF74650">
    <property type="entry name" value="Galactose mutarotase-like"/>
    <property type="match status" value="1"/>
</dbReference>
<dbReference type="InterPro" id="IPR006101">
    <property type="entry name" value="Glyco_hydro_2"/>
</dbReference>
<dbReference type="InterPro" id="IPR008979">
    <property type="entry name" value="Galactose-bd-like_sf"/>
</dbReference>
<evidence type="ECO:0000256" key="5">
    <source>
        <dbReference type="ARBA" id="ARBA00022801"/>
    </source>
</evidence>
<gene>
    <name evidence="10" type="ORF">EJP82_25280</name>
</gene>
<dbReference type="InterPro" id="IPR050347">
    <property type="entry name" value="Bact_Beta-galactosidase"/>
</dbReference>
<dbReference type="Pfam" id="PF02836">
    <property type="entry name" value="Glyco_hydro_2_C"/>
    <property type="match status" value="1"/>
</dbReference>
<dbReference type="PROSITE" id="PS00608">
    <property type="entry name" value="GLYCOSYL_HYDROL_F2_2"/>
    <property type="match status" value="1"/>
</dbReference>
<dbReference type="Gene3D" id="2.60.120.260">
    <property type="entry name" value="Galactose-binding domain-like"/>
    <property type="match status" value="1"/>
</dbReference>
<evidence type="ECO:0000256" key="2">
    <source>
        <dbReference type="ARBA" id="ARBA00007401"/>
    </source>
</evidence>
<dbReference type="Pfam" id="PF00703">
    <property type="entry name" value="Glyco_hydro_2"/>
    <property type="match status" value="1"/>
</dbReference>
<evidence type="ECO:0000256" key="3">
    <source>
        <dbReference type="ARBA" id="ARBA00012756"/>
    </source>
</evidence>
<dbReference type="InterPro" id="IPR006103">
    <property type="entry name" value="Glyco_hydro_2_cat"/>
</dbReference>
<dbReference type="InterPro" id="IPR032312">
    <property type="entry name" value="LacZ_4"/>
</dbReference>
<dbReference type="InterPro" id="IPR036156">
    <property type="entry name" value="Beta-gal/glucu_dom_sf"/>
</dbReference>
<dbReference type="GO" id="GO:0004565">
    <property type="term" value="F:beta-galactosidase activity"/>
    <property type="evidence" value="ECO:0007669"/>
    <property type="project" value="UniProtKB-EC"/>
</dbReference>
<dbReference type="InterPro" id="IPR023232">
    <property type="entry name" value="Glyco_hydro_2_AS"/>
</dbReference>
<evidence type="ECO:0000256" key="8">
    <source>
        <dbReference type="RuleBase" id="RU361154"/>
    </source>
</evidence>
<dbReference type="Pfam" id="PF02837">
    <property type="entry name" value="Glyco_hydro_2_N"/>
    <property type="match status" value="1"/>
</dbReference>
<dbReference type="PRINTS" id="PR00132">
    <property type="entry name" value="GLHYDRLASE2"/>
</dbReference>
<proteinExistence type="inferred from homology"/>
<dbReference type="InterPro" id="IPR006102">
    <property type="entry name" value="Ig-like_GH2"/>
</dbReference>
<keyword evidence="6 8" id="KW-0326">Glycosidase</keyword>